<dbReference type="InterPro" id="IPR053197">
    <property type="entry name" value="F-box_SCFL_complex_component"/>
</dbReference>
<evidence type="ECO:0000256" key="1">
    <source>
        <dbReference type="SAM" id="MobiDB-lite"/>
    </source>
</evidence>
<comment type="caution">
    <text evidence="3">The sequence shown here is derived from an EMBL/GenBank/DDBJ whole genome shotgun (WGS) entry which is preliminary data.</text>
</comment>
<evidence type="ECO:0000313" key="4">
    <source>
        <dbReference type="Proteomes" id="UP001367508"/>
    </source>
</evidence>
<dbReference type="EMBL" id="JAYMYQ010000008">
    <property type="protein sequence ID" value="KAK7315124.1"/>
    <property type="molecule type" value="Genomic_DNA"/>
</dbReference>
<dbReference type="Gene3D" id="3.80.10.10">
    <property type="entry name" value="Ribonuclease Inhibitor"/>
    <property type="match status" value="1"/>
</dbReference>
<dbReference type="PANTHER" id="PTHR34223:SF51">
    <property type="entry name" value="OS06G0556300 PROTEIN"/>
    <property type="match status" value="1"/>
</dbReference>
<dbReference type="SUPFAM" id="SSF52047">
    <property type="entry name" value="RNI-like"/>
    <property type="match status" value="1"/>
</dbReference>
<gene>
    <name evidence="3" type="ORF">VNO77_33656</name>
</gene>
<evidence type="ECO:0000313" key="3">
    <source>
        <dbReference type="EMBL" id="KAK7315124.1"/>
    </source>
</evidence>
<dbReference type="InterPro" id="IPR036047">
    <property type="entry name" value="F-box-like_dom_sf"/>
</dbReference>
<organism evidence="3 4">
    <name type="scientific">Canavalia gladiata</name>
    <name type="common">Sword bean</name>
    <name type="synonym">Dolichos gladiatus</name>
    <dbReference type="NCBI Taxonomy" id="3824"/>
    <lineage>
        <taxon>Eukaryota</taxon>
        <taxon>Viridiplantae</taxon>
        <taxon>Streptophyta</taxon>
        <taxon>Embryophyta</taxon>
        <taxon>Tracheophyta</taxon>
        <taxon>Spermatophyta</taxon>
        <taxon>Magnoliopsida</taxon>
        <taxon>eudicotyledons</taxon>
        <taxon>Gunneridae</taxon>
        <taxon>Pentapetalae</taxon>
        <taxon>rosids</taxon>
        <taxon>fabids</taxon>
        <taxon>Fabales</taxon>
        <taxon>Fabaceae</taxon>
        <taxon>Papilionoideae</taxon>
        <taxon>50 kb inversion clade</taxon>
        <taxon>NPAAA clade</taxon>
        <taxon>indigoferoid/millettioid clade</taxon>
        <taxon>Phaseoleae</taxon>
        <taxon>Canavalia</taxon>
    </lineage>
</organism>
<dbReference type="AlphaFoldDB" id="A0AAN9PZ45"/>
<protein>
    <recommendedName>
        <fullName evidence="2">F-box domain-containing protein</fullName>
    </recommendedName>
</protein>
<proteinExistence type="predicted"/>
<dbReference type="Pfam" id="PF00646">
    <property type="entry name" value="F-box"/>
    <property type="match status" value="1"/>
</dbReference>
<dbReference type="InterPro" id="IPR032675">
    <property type="entry name" value="LRR_dom_sf"/>
</dbReference>
<feature type="domain" description="F-box" evidence="2">
    <location>
        <begin position="28"/>
        <end position="65"/>
    </location>
</feature>
<dbReference type="SUPFAM" id="SSF81383">
    <property type="entry name" value="F-box domain"/>
    <property type="match status" value="1"/>
</dbReference>
<accession>A0AAN9PZ45</accession>
<keyword evidence="4" id="KW-1185">Reference proteome</keyword>
<dbReference type="InterPro" id="IPR001810">
    <property type="entry name" value="F-box_dom"/>
</dbReference>
<dbReference type="PANTHER" id="PTHR34223">
    <property type="entry name" value="OS11G0201299 PROTEIN"/>
    <property type="match status" value="1"/>
</dbReference>
<reference evidence="3 4" key="1">
    <citation type="submission" date="2024-01" db="EMBL/GenBank/DDBJ databases">
        <title>The genomes of 5 underutilized Papilionoideae crops provide insights into root nodulation and disease resistanc.</title>
        <authorList>
            <person name="Jiang F."/>
        </authorList>
    </citation>
    <scope>NUCLEOTIDE SEQUENCE [LARGE SCALE GENOMIC DNA]</scope>
    <source>
        <strain evidence="3">LVBAO_FW01</strain>
        <tissue evidence="3">Leaves</tissue>
    </source>
</reference>
<dbReference type="Proteomes" id="UP001367508">
    <property type="component" value="Unassembled WGS sequence"/>
</dbReference>
<sequence>MSGEGDMVENETVNKAMHDEEKQKVDRLSILPNCILIYIMTFMTTKEAVQTCILSKRWINLWKYVPTLTASNTHFQMDHVFKNFVQNVLFHRDDSIPLYNVDIEHKRYLHSQLLGSVVQYAVSHGVEKLRIDVHIRGYIGKILMFHYSIFSCHSLKYLNISLLASMGTIIFPPILDLPELIECRLREVVFSSCNHDGAKPFSGCKKLSTLVIDNCTLYNSDTLCVSGDAISNLTIHFDIVTYRICKVKVSAPNLKAFGYVGQLTSYTPQLFEHNLDFLEEARIEIIGYEISSNVGKIFKGWLKRLSGVKSLTLSLGAIEALGLIPNLANTEPIRFGNLMSLIVKKLAALPVPNEVLEYLLKDSPHVDEATITDEYLLSCAVFFNACGKLLTVLDWFEAILDVFNCIAVVHFVENQFCFAVSLTEMADSRANGLCCCHRKSYQNHRCPLIGASSFSKAMRHRPQMLHAHGHRRRRLTESAAWSCVQQPETKKRQSAGAL</sequence>
<dbReference type="InterPro" id="IPR053781">
    <property type="entry name" value="F-box_AtFBL13-like"/>
</dbReference>
<feature type="region of interest" description="Disordered" evidence="1">
    <location>
        <begin position="478"/>
        <end position="498"/>
    </location>
</feature>
<dbReference type="CDD" id="cd22160">
    <property type="entry name" value="F-box_AtFBL13-like"/>
    <property type="match status" value="1"/>
</dbReference>
<evidence type="ECO:0000259" key="2">
    <source>
        <dbReference type="Pfam" id="PF00646"/>
    </source>
</evidence>
<name>A0AAN9PZ45_CANGL</name>